<sequence length="100" mass="11776">MENSKTKRGFDISEFTDSYGEKCSLQKSSSATENKIWLGIDNPKLTVFENEKMGKYLVTEMPKHFLVNSRMHLTREQVAELLPYLKRFVETGDLRRYKHK</sequence>
<dbReference type="EMBL" id="MT143860">
    <property type="protein sequence ID" value="QJB03763.1"/>
    <property type="molecule type" value="Genomic_DNA"/>
</dbReference>
<dbReference type="EMBL" id="MT143675">
    <property type="protein sequence ID" value="QJA99962.1"/>
    <property type="molecule type" value="Genomic_DNA"/>
</dbReference>
<gene>
    <name evidence="1" type="ORF">MM171A00766_0025</name>
    <name evidence="2" type="ORF">MM171B00553_0010</name>
</gene>
<evidence type="ECO:0000313" key="1">
    <source>
        <dbReference type="EMBL" id="QJA99962.1"/>
    </source>
</evidence>
<name>A0A6M3M2E1_9ZZZZ</name>
<reference evidence="1" key="1">
    <citation type="submission" date="2020-03" db="EMBL/GenBank/DDBJ databases">
        <title>The deep terrestrial virosphere.</title>
        <authorList>
            <person name="Holmfeldt K."/>
            <person name="Nilsson E."/>
            <person name="Simone D."/>
            <person name="Lopez-Fernandez M."/>
            <person name="Wu X."/>
            <person name="de Brujin I."/>
            <person name="Lundin D."/>
            <person name="Andersson A."/>
            <person name="Bertilsson S."/>
            <person name="Dopson M."/>
        </authorList>
    </citation>
    <scope>NUCLEOTIDE SEQUENCE</scope>
    <source>
        <strain evidence="1">MM171A00766</strain>
        <strain evidence="2">MM171B00553</strain>
    </source>
</reference>
<protein>
    <submittedName>
        <fullName evidence="1">Uncharacterized protein</fullName>
    </submittedName>
</protein>
<organism evidence="1">
    <name type="scientific">viral metagenome</name>
    <dbReference type="NCBI Taxonomy" id="1070528"/>
    <lineage>
        <taxon>unclassified sequences</taxon>
        <taxon>metagenomes</taxon>
        <taxon>organismal metagenomes</taxon>
    </lineage>
</organism>
<accession>A0A6M3M2E1</accession>
<evidence type="ECO:0000313" key="2">
    <source>
        <dbReference type="EMBL" id="QJB03763.1"/>
    </source>
</evidence>
<dbReference type="AlphaFoldDB" id="A0A6M3M2E1"/>
<proteinExistence type="predicted"/>